<dbReference type="OrthoDB" id="789771at2"/>
<dbReference type="PROSITE" id="PS51257">
    <property type="entry name" value="PROKAR_LIPOPROTEIN"/>
    <property type="match status" value="1"/>
</dbReference>
<evidence type="ECO:0000313" key="3">
    <source>
        <dbReference type="Proteomes" id="UP000235826"/>
    </source>
</evidence>
<dbReference type="Gene3D" id="2.60.40.10">
    <property type="entry name" value="Immunoglobulins"/>
    <property type="match status" value="1"/>
</dbReference>
<protein>
    <recommendedName>
        <fullName evidence="4">Fibronectin type-III domain-containing protein</fullName>
    </recommendedName>
</protein>
<dbReference type="KEGG" id="fek:C1H87_07265"/>
<gene>
    <name evidence="2" type="ORF">C1H87_07265</name>
</gene>
<keyword evidence="1" id="KW-0732">Signal</keyword>
<accession>A0A2K9PN89</accession>
<evidence type="ECO:0008006" key="4">
    <source>
        <dbReference type="Google" id="ProtNLM"/>
    </source>
</evidence>
<feature type="chain" id="PRO_5014791630" description="Fibronectin type-III domain-containing protein" evidence="1">
    <location>
        <begin position="23"/>
        <end position="236"/>
    </location>
</feature>
<keyword evidence="3" id="KW-1185">Reference proteome</keyword>
<evidence type="ECO:0000256" key="1">
    <source>
        <dbReference type="SAM" id="SignalP"/>
    </source>
</evidence>
<sequence length="236" mass="25883">MKLIYKSSLIIGLFFIISSCGGGSDSDIDPGPDNTNLTPQAADLVFPENNTECNEGVTVSETTSRVTFKWSDAENTDSYEVNIKNLNTNTSTKVISDTNQADIVIDRGTPYQWFVISSSESSNIKARSPIAKFYNQGEGVKNYAPFPADVVIPERGASITGVSTVRLEWEGSDVDNDIKEYEIFIGTDKASLASIGKTGETFMNTDVTANTYYWQVATHDDADNSSESEIFEFKIN</sequence>
<organism evidence="2 3">
    <name type="scientific">Flavivirga eckloniae</name>
    <dbReference type="NCBI Taxonomy" id="1803846"/>
    <lineage>
        <taxon>Bacteria</taxon>
        <taxon>Pseudomonadati</taxon>
        <taxon>Bacteroidota</taxon>
        <taxon>Flavobacteriia</taxon>
        <taxon>Flavobacteriales</taxon>
        <taxon>Flavobacteriaceae</taxon>
        <taxon>Flavivirga</taxon>
    </lineage>
</organism>
<dbReference type="Proteomes" id="UP000235826">
    <property type="component" value="Chromosome"/>
</dbReference>
<feature type="signal peptide" evidence="1">
    <location>
        <begin position="1"/>
        <end position="22"/>
    </location>
</feature>
<evidence type="ECO:0000313" key="2">
    <source>
        <dbReference type="EMBL" id="AUP78519.1"/>
    </source>
</evidence>
<dbReference type="EMBL" id="CP025791">
    <property type="protein sequence ID" value="AUP78519.1"/>
    <property type="molecule type" value="Genomic_DNA"/>
</dbReference>
<reference evidence="2 3" key="1">
    <citation type="submission" date="2018-01" db="EMBL/GenBank/DDBJ databases">
        <title>Complete genome sequence of Flavivirga eckloniae ECD14 isolated from seaweed Ecklonia cava.</title>
        <authorList>
            <person name="Lee J.H."/>
            <person name="Baik K.S."/>
            <person name="Seong C.N."/>
        </authorList>
    </citation>
    <scope>NUCLEOTIDE SEQUENCE [LARGE SCALE GENOMIC DNA]</scope>
    <source>
        <strain evidence="2 3">ECD14</strain>
    </source>
</reference>
<dbReference type="RefSeq" id="WP_102755174.1">
    <property type="nucleotide sequence ID" value="NZ_CP025791.1"/>
</dbReference>
<dbReference type="InterPro" id="IPR013783">
    <property type="entry name" value="Ig-like_fold"/>
</dbReference>
<name>A0A2K9PN89_9FLAO</name>
<proteinExistence type="predicted"/>
<dbReference type="AlphaFoldDB" id="A0A2K9PN89"/>